<keyword evidence="1" id="KW-0472">Membrane</keyword>
<keyword evidence="2" id="KW-0418">Kinase</keyword>
<dbReference type="AlphaFoldDB" id="A0A1I6XPR3"/>
<feature type="transmembrane region" description="Helical" evidence="1">
    <location>
        <begin position="21"/>
        <end position="39"/>
    </location>
</feature>
<evidence type="ECO:0000256" key="1">
    <source>
        <dbReference type="SAM" id="Phobius"/>
    </source>
</evidence>
<protein>
    <submittedName>
        <fullName evidence="2">G-rich domain on putative tyrosine kinase</fullName>
    </submittedName>
</protein>
<dbReference type="Proteomes" id="UP000199673">
    <property type="component" value="Unassembled WGS sequence"/>
</dbReference>
<dbReference type="GO" id="GO:0004713">
    <property type="term" value="F:protein tyrosine kinase activity"/>
    <property type="evidence" value="ECO:0007669"/>
    <property type="project" value="TreeGrafter"/>
</dbReference>
<feature type="transmembrane region" description="Helical" evidence="1">
    <location>
        <begin position="326"/>
        <end position="348"/>
    </location>
</feature>
<dbReference type="InterPro" id="IPR050445">
    <property type="entry name" value="Bact_polysacc_biosynth/exp"/>
</dbReference>
<reference evidence="3" key="1">
    <citation type="submission" date="2016-10" db="EMBL/GenBank/DDBJ databases">
        <authorList>
            <person name="Varghese N."/>
            <person name="Submissions S."/>
        </authorList>
    </citation>
    <scope>NUCLEOTIDE SEQUENCE [LARGE SCALE GENOMIC DNA]</scope>
    <source>
        <strain evidence="3">DSM 23445</strain>
    </source>
</reference>
<keyword evidence="3" id="KW-1185">Reference proteome</keyword>
<dbReference type="PANTHER" id="PTHR32309">
    <property type="entry name" value="TYROSINE-PROTEIN KINASE"/>
    <property type="match status" value="1"/>
</dbReference>
<dbReference type="EMBL" id="FPBF01000001">
    <property type="protein sequence ID" value="SFT39911.1"/>
    <property type="molecule type" value="Genomic_DNA"/>
</dbReference>
<keyword evidence="1" id="KW-1133">Transmembrane helix</keyword>
<evidence type="ECO:0000313" key="2">
    <source>
        <dbReference type="EMBL" id="SFT39911.1"/>
    </source>
</evidence>
<keyword evidence="1" id="KW-0812">Transmembrane</keyword>
<organism evidence="2 3">
    <name type="scientific">Algoriphagus locisalis</name>
    <dbReference type="NCBI Taxonomy" id="305507"/>
    <lineage>
        <taxon>Bacteria</taxon>
        <taxon>Pseudomonadati</taxon>
        <taxon>Bacteroidota</taxon>
        <taxon>Cytophagia</taxon>
        <taxon>Cytophagales</taxon>
        <taxon>Cyclobacteriaceae</taxon>
        <taxon>Algoriphagus</taxon>
    </lineage>
</organism>
<evidence type="ECO:0000313" key="3">
    <source>
        <dbReference type="Proteomes" id="UP000199673"/>
    </source>
</evidence>
<proteinExistence type="predicted"/>
<name>A0A1I6XPR3_9BACT</name>
<dbReference type="PANTHER" id="PTHR32309:SF13">
    <property type="entry name" value="FERRIC ENTEROBACTIN TRANSPORT PROTEIN FEPE"/>
    <property type="match status" value="1"/>
</dbReference>
<dbReference type="GO" id="GO:0005886">
    <property type="term" value="C:plasma membrane"/>
    <property type="evidence" value="ECO:0007669"/>
    <property type="project" value="TreeGrafter"/>
</dbReference>
<dbReference type="RefSeq" id="WP_091691199.1">
    <property type="nucleotide sequence ID" value="NZ_FPBF01000001.1"/>
</dbReference>
<sequence length="353" mass="39454">MANESIDVAELLRHFVKQKMLFVKSLVFFIALGVLIIIVTRNHYQSSVKFIALSTANSGATGLMRQLGGLSGINLGGIQGGEDGISPMMYQEVIYSIPYLAKLSNRPLRQSEGQDPLKIGEFVAINRRTSILSSIKKYTIGLPEVFANNGREILDFSEGRQDSLIFEKRELVPVFNEFKKIILLETDPNSGVITMTIETVDPEVSAQVAAHAFDLLSEFVIAHKTEKAEQNLKFVQTQFEESKENFIETQNTLATFRDRNQNLSFSAGRANEERLLAEFNIASNLYTNMAVQLDQAKIKVQEDIPVLSIINPPVVSYQKTKPNIPMILAICIFMGFASGFVWALLIFLKNHLS</sequence>
<accession>A0A1I6XPR3</accession>
<gene>
    <name evidence="2" type="ORF">SAMN04489724_0589</name>
</gene>
<dbReference type="STRING" id="305507.SAMN04489724_0589"/>
<dbReference type="OrthoDB" id="1522571at2"/>
<keyword evidence="2" id="KW-0808">Transferase</keyword>